<dbReference type="Proteomes" id="UP000037136">
    <property type="component" value="Unassembled WGS sequence"/>
</dbReference>
<dbReference type="SMART" id="SM01100">
    <property type="entry name" value="CRAL_TRIO_N"/>
    <property type="match status" value="1"/>
</dbReference>
<dbReference type="InterPro" id="IPR001251">
    <property type="entry name" value="CRAL-TRIO_dom"/>
</dbReference>
<dbReference type="InterPro" id="IPR036273">
    <property type="entry name" value="CRAL/TRIO_N_dom_sf"/>
</dbReference>
<dbReference type="SUPFAM" id="SSF52087">
    <property type="entry name" value="CRAL/TRIO domain"/>
    <property type="match status" value="1"/>
</dbReference>
<sequence>MDLNDKYDDYDFPHTAAEEIDGHAGHLKPEQIAQVHQLRMMLETDGYTERLDTLTLLRFLRARKFDVALSKQMFVDCEKWRKEIKLDEEVPVWEYPERKDVAKYYKQYYHKTDKDGRPMYIETLGGIDLTAMYKITTEKRMLTNLAVEYERLADPRLPACSRKAGKLLETCCTVMDLKGVTITKVPQVYQYVKQASVISQNYYPERLGKLYLINAPWGFSTVWSVVKGWLDPVTVAKINILGSSYKTELLKQIPAECLPKAFGGTCECPGGCENSDAGPWRDPEWAKPAKWELKAKKKADDGASDDKKAQIVTPAGTEATGDAMPAAMA</sequence>
<dbReference type="PRINTS" id="PR00180">
    <property type="entry name" value="CRETINALDHBP"/>
</dbReference>
<dbReference type="InterPro" id="IPR011074">
    <property type="entry name" value="CRAL/TRIO_N_dom"/>
</dbReference>
<dbReference type="InterPro" id="IPR051026">
    <property type="entry name" value="PI/PC_transfer"/>
</dbReference>
<gene>
    <name evidence="3" type="ORF">XA68_14790</name>
</gene>
<organism evidence="3 4">
    <name type="scientific">Ophiocordyceps unilateralis</name>
    <name type="common">Zombie-ant fungus</name>
    <name type="synonym">Torrubia unilateralis</name>
    <dbReference type="NCBI Taxonomy" id="268505"/>
    <lineage>
        <taxon>Eukaryota</taxon>
        <taxon>Fungi</taxon>
        <taxon>Dikarya</taxon>
        <taxon>Ascomycota</taxon>
        <taxon>Pezizomycotina</taxon>
        <taxon>Sordariomycetes</taxon>
        <taxon>Hypocreomycetidae</taxon>
        <taxon>Hypocreales</taxon>
        <taxon>Ophiocordycipitaceae</taxon>
        <taxon>Ophiocordyceps</taxon>
    </lineage>
</organism>
<protein>
    <recommendedName>
        <fullName evidence="2">CRAL-TRIO domain-containing protein</fullName>
    </recommendedName>
</protein>
<evidence type="ECO:0000313" key="3">
    <source>
        <dbReference type="EMBL" id="PFH57612.1"/>
    </source>
</evidence>
<evidence type="ECO:0000313" key="4">
    <source>
        <dbReference type="Proteomes" id="UP000037136"/>
    </source>
</evidence>
<evidence type="ECO:0000256" key="1">
    <source>
        <dbReference type="SAM" id="MobiDB-lite"/>
    </source>
</evidence>
<dbReference type="Pfam" id="PF03765">
    <property type="entry name" value="CRAL_TRIO_N"/>
    <property type="match status" value="1"/>
</dbReference>
<keyword evidence="4" id="KW-1185">Reference proteome</keyword>
<dbReference type="InterPro" id="IPR036865">
    <property type="entry name" value="CRAL-TRIO_dom_sf"/>
</dbReference>
<dbReference type="PANTHER" id="PTHR45657">
    <property type="entry name" value="CRAL-TRIO DOMAIN-CONTAINING PROTEIN YKL091C-RELATED"/>
    <property type="match status" value="1"/>
</dbReference>
<dbReference type="CDD" id="cd00170">
    <property type="entry name" value="SEC14"/>
    <property type="match status" value="1"/>
</dbReference>
<evidence type="ECO:0000259" key="2">
    <source>
        <dbReference type="PROSITE" id="PS50191"/>
    </source>
</evidence>
<name>A0A2A9P9M0_OPHUN</name>
<comment type="caution">
    <text evidence="3">The sequence shown here is derived from an EMBL/GenBank/DDBJ whole genome shotgun (WGS) entry which is preliminary data.</text>
</comment>
<dbReference type="SMART" id="SM00516">
    <property type="entry name" value="SEC14"/>
    <property type="match status" value="1"/>
</dbReference>
<reference evidence="3 4" key="1">
    <citation type="journal article" date="2015" name="BMC Genomics">
        <title>Gene expression during zombie ant biting behavior reflects the complexity underlying fungal parasitic behavioral manipulation.</title>
        <authorList>
            <person name="de Bekker C."/>
            <person name="Ohm R.A."/>
            <person name="Loreto R.G."/>
            <person name="Sebastian A."/>
            <person name="Albert I."/>
            <person name="Merrow M."/>
            <person name="Brachmann A."/>
            <person name="Hughes D.P."/>
        </authorList>
    </citation>
    <scope>NUCLEOTIDE SEQUENCE [LARGE SCALE GENOMIC DNA]</scope>
    <source>
        <strain evidence="3 4">SC16a</strain>
    </source>
</reference>
<dbReference type="OrthoDB" id="1434354at2759"/>
<dbReference type="EMBL" id="LAZP02000386">
    <property type="protein sequence ID" value="PFH57612.1"/>
    <property type="molecule type" value="Genomic_DNA"/>
</dbReference>
<reference evidence="3 4" key="2">
    <citation type="journal article" date="2017" name="Sci. Rep.">
        <title>Ant-infecting Ophiocordyceps genomes reveal a high diversity of potential behavioral manipulation genes and a possible major role for enterotoxins.</title>
        <authorList>
            <person name="de Bekker C."/>
            <person name="Ohm R.A."/>
            <person name="Evans H.C."/>
            <person name="Brachmann A."/>
            <person name="Hughes D.P."/>
        </authorList>
    </citation>
    <scope>NUCLEOTIDE SEQUENCE [LARGE SCALE GENOMIC DNA]</scope>
    <source>
        <strain evidence="3 4">SC16a</strain>
    </source>
</reference>
<feature type="region of interest" description="Disordered" evidence="1">
    <location>
        <begin position="294"/>
        <end position="329"/>
    </location>
</feature>
<dbReference type="Gene3D" id="1.10.8.20">
    <property type="entry name" value="N-terminal domain of phosphatidylinositol transfer protein sec14p"/>
    <property type="match status" value="1"/>
</dbReference>
<feature type="compositionally biased region" description="Basic and acidic residues" evidence="1">
    <location>
        <begin position="294"/>
        <end position="309"/>
    </location>
</feature>
<dbReference type="SUPFAM" id="SSF46938">
    <property type="entry name" value="CRAL/TRIO N-terminal domain"/>
    <property type="match status" value="1"/>
</dbReference>
<dbReference type="STRING" id="268505.A0A2A9P9M0"/>
<dbReference type="PROSITE" id="PS50191">
    <property type="entry name" value="CRAL_TRIO"/>
    <property type="match status" value="1"/>
</dbReference>
<dbReference type="Pfam" id="PF00650">
    <property type="entry name" value="CRAL_TRIO"/>
    <property type="match status" value="1"/>
</dbReference>
<dbReference type="Gene3D" id="3.40.525.10">
    <property type="entry name" value="CRAL-TRIO lipid binding domain"/>
    <property type="match status" value="1"/>
</dbReference>
<proteinExistence type="predicted"/>
<dbReference type="PANTHER" id="PTHR45657:SF1">
    <property type="entry name" value="CRAL-TRIO DOMAIN-CONTAINING PROTEIN YKL091C-RELATED"/>
    <property type="match status" value="1"/>
</dbReference>
<feature type="domain" description="CRAL-TRIO" evidence="2">
    <location>
        <begin position="97"/>
        <end position="270"/>
    </location>
</feature>
<dbReference type="AlphaFoldDB" id="A0A2A9P9M0"/>
<accession>A0A2A9P9M0</accession>